<dbReference type="InterPro" id="IPR051240">
    <property type="entry name" value="Mito_RNA-Proc/Resp"/>
</dbReference>
<dbReference type="Pfam" id="PF01535">
    <property type="entry name" value="PPR"/>
    <property type="match status" value="3"/>
</dbReference>
<dbReference type="PANTHER" id="PTHR47933">
    <property type="entry name" value="PENTATRICOPEPTIDE REPEAT-CONTAINING PROTEIN 1, MITOCHONDRIAL"/>
    <property type="match status" value="1"/>
</dbReference>
<feature type="repeat" description="PPR" evidence="2">
    <location>
        <begin position="392"/>
        <end position="422"/>
    </location>
</feature>
<dbReference type="Gene3D" id="1.25.40.10">
    <property type="entry name" value="Tetratricopeptide repeat domain"/>
    <property type="match status" value="5"/>
</dbReference>
<gene>
    <name evidence="3" type="ORF">C5167_017031</name>
</gene>
<feature type="repeat" description="PPR" evidence="2">
    <location>
        <begin position="322"/>
        <end position="356"/>
    </location>
</feature>
<keyword evidence="1" id="KW-0677">Repeat</keyword>
<dbReference type="Pfam" id="PF12854">
    <property type="entry name" value="PPR_1"/>
    <property type="match status" value="3"/>
</dbReference>
<dbReference type="NCBIfam" id="TIGR00756">
    <property type="entry name" value="PPR"/>
    <property type="match status" value="9"/>
</dbReference>
<reference evidence="3 4" key="1">
    <citation type="journal article" date="2018" name="Science">
        <title>The opium poppy genome and morphinan production.</title>
        <authorList>
            <person name="Guo L."/>
            <person name="Winzer T."/>
            <person name="Yang X."/>
            <person name="Li Y."/>
            <person name="Ning Z."/>
            <person name="He Z."/>
            <person name="Teodor R."/>
            <person name="Lu Y."/>
            <person name="Bowser T.A."/>
            <person name="Graham I.A."/>
            <person name="Ye K."/>
        </authorList>
    </citation>
    <scope>NUCLEOTIDE SEQUENCE [LARGE SCALE GENOMIC DNA]</scope>
    <source>
        <strain evidence="4">cv. HN1</strain>
        <tissue evidence="3">Leaves</tissue>
    </source>
</reference>
<dbReference type="AlphaFoldDB" id="A0A4Y7IMC2"/>
<keyword evidence="4" id="KW-1185">Reference proteome</keyword>
<feature type="repeat" description="PPR" evidence="2">
    <location>
        <begin position="357"/>
        <end position="391"/>
    </location>
</feature>
<accession>A0A4Y7IMC2</accession>
<dbReference type="InterPro" id="IPR011990">
    <property type="entry name" value="TPR-like_helical_dom_sf"/>
</dbReference>
<dbReference type="Gramene" id="RZC48605">
    <property type="protein sequence ID" value="RZC48605"/>
    <property type="gene ID" value="C5167_017031"/>
</dbReference>
<dbReference type="InterPro" id="IPR002885">
    <property type="entry name" value="PPR_rpt"/>
</dbReference>
<dbReference type="PROSITE" id="PS51375">
    <property type="entry name" value="PPR"/>
    <property type="match status" value="7"/>
</dbReference>
<evidence type="ECO:0000313" key="3">
    <source>
        <dbReference type="EMBL" id="RZC48605.1"/>
    </source>
</evidence>
<evidence type="ECO:0000256" key="1">
    <source>
        <dbReference type="ARBA" id="ARBA00022737"/>
    </source>
</evidence>
<proteinExistence type="predicted"/>
<dbReference type="Pfam" id="PF13041">
    <property type="entry name" value="PPR_2"/>
    <property type="match status" value="3"/>
</dbReference>
<evidence type="ECO:0008006" key="5">
    <source>
        <dbReference type="Google" id="ProtNLM"/>
    </source>
</evidence>
<dbReference type="Proteomes" id="UP000316621">
    <property type="component" value="Chromosome 2"/>
</dbReference>
<dbReference type="GO" id="GO:0003729">
    <property type="term" value="F:mRNA binding"/>
    <property type="evidence" value="ECO:0007669"/>
    <property type="project" value="TreeGrafter"/>
</dbReference>
<evidence type="ECO:0000313" key="4">
    <source>
        <dbReference type="Proteomes" id="UP000316621"/>
    </source>
</evidence>
<feature type="repeat" description="PPR" evidence="2">
    <location>
        <begin position="184"/>
        <end position="218"/>
    </location>
</feature>
<feature type="repeat" description="PPR" evidence="2">
    <location>
        <begin position="497"/>
        <end position="531"/>
    </location>
</feature>
<dbReference type="PANTHER" id="PTHR47933:SF59">
    <property type="entry name" value="SAP DOMAIN-CONTAINING PROTEIN"/>
    <property type="match status" value="1"/>
</dbReference>
<sequence length="667" mass="74835">MSKFYAKFFDLTGTCSRFYLLRFQAKPISSSSSSSSSTSLSSVPSHEHIAHLITEQISHSQALQTFRWASKLPNFTHSQSTYRALIHKLCTFRQFDLVKELLDEMPTSIGSPPDESIFLTIIRGLGRAKMVKEAIKVLDLVSKFQKDPSLKVCNSILDVLVKEDINLARAFFRDKMMKCGIQGDNYTFGILMKGLCLTNRISDGFKLLQLMKSRGITPNTVVYNTLIHGLCKTGKLGIGRGRSLMSEMAEPNEVTFNILISAYCKERDLIQSLVLLEKSFSLGFVPDVIPVTKIVQLLCGEGRVMEAVEILERVEERGGSVDVVAYNALIRGFCRIGKTNLGFRFLKEMERKGCLPNVHTYNELIAGLCESKEYDLALEQFNDMTRDGISPNFVTYDTLIRGLCSGRRIGDGLNILDQMEEERRGSGGQISPYNSIIYGFYKENRLVEALEFLTKMGSFFPSAVHRSKKILGFCKDNCIGEAKQVYDQMIAEGGLPSAVVYSDLIHGLCQVGDIREAFELINEMVDHGYFPISSTFNVLISEFCKQGKVESASKLLKEMVDRGCLPDVGSYNPLIDTFCKKGDFHGALKLQLQMDCFWLKDGFFLMMYAQGCILWSEYGDRRQQLLSFIFLLQDDAGYEASKKGQPGCKKYISISSSSILVSPFNSL</sequence>
<organism evidence="3 4">
    <name type="scientific">Papaver somniferum</name>
    <name type="common">Opium poppy</name>
    <dbReference type="NCBI Taxonomy" id="3469"/>
    <lineage>
        <taxon>Eukaryota</taxon>
        <taxon>Viridiplantae</taxon>
        <taxon>Streptophyta</taxon>
        <taxon>Embryophyta</taxon>
        <taxon>Tracheophyta</taxon>
        <taxon>Spermatophyta</taxon>
        <taxon>Magnoliopsida</taxon>
        <taxon>Ranunculales</taxon>
        <taxon>Papaveraceae</taxon>
        <taxon>Papaveroideae</taxon>
        <taxon>Papaver</taxon>
    </lineage>
</organism>
<evidence type="ECO:0000256" key="2">
    <source>
        <dbReference type="PROSITE-ProRule" id="PRU00708"/>
    </source>
</evidence>
<feature type="repeat" description="PPR" evidence="2">
    <location>
        <begin position="532"/>
        <end position="566"/>
    </location>
</feature>
<protein>
    <recommendedName>
        <fullName evidence="5">Pentacotripeptide-repeat region of PRORP domain-containing protein</fullName>
    </recommendedName>
</protein>
<dbReference type="OMA" id="HKLCVFR"/>
<name>A0A4Y7IMC2_PAPSO</name>
<dbReference type="EMBL" id="CM010716">
    <property type="protein sequence ID" value="RZC48605.1"/>
    <property type="molecule type" value="Genomic_DNA"/>
</dbReference>
<feature type="repeat" description="PPR" evidence="2">
    <location>
        <begin position="252"/>
        <end position="286"/>
    </location>
</feature>
<dbReference type="STRING" id="3469.A0A4Y7IMC2"/>